<reference evidence="1" key="2">
    <citation type="submission" date="2021-08" db="EMBL/GenBank/DDBJ databases">
        <authorList>
            <person name="Tani A."/>
            <person name="Ola A."/>
            <person name="Ogura Y."/>
            <person name="Katsura K."/>
            <person name="Hayashi T."/>
        </authorList>
    </citation>
    <scope>NUCLEOTIDE SEQUENCE</scope>
    <source>
        <strain evidence="1">DSM 17168</strain>
    </source>
</reference>
<dbReference type="Proteomes" id="UP001055153">
    <property type="component" value="Unassembled WGS sequence"/>
</dbReference>
<accession>A0ABQ4SKY9</accession>
<keyword evidence="2" id="KW-1185">Reference proteome</keyword>
<name>A0ABQ4SKY9_9HYPH</name>
<protein>
    <submittedName>
        <fullName evidence="1">Uncharacterized protein</fullName>
    </submittedName>
</protein>
<reference evidence="1" key="1">
    <citation type="journal article" date="2021" name="Front. Microbiol.">
        <title>Comprehensive Comparative Genomics and Phenotyping of Methylobacterium Species.</title>
        <authorList>
            <person name="Alessa O."/>
            <person name="Ogura Y."/>
            <person name="Fujitani Y."/>
            <person name="Takami H."/>
            <person name="Hayashi T."/>
            <person name="Sahin N."/>
            <person name="Tani A."/>
        </authorList>
    </citation>
    <scope>NUCLEOTIDE SEQUENCE</scope>
    <source>
        <strain evidence="1">DSM 17168</strain>
    </source>
</reference>
<comment type="caution">
    <text evidence="1">The sequence shown here is derived from an EMBL/GenBank/DDBJ whole genome shotgun (WGS) entry which is preliminary data.</text>
</comment>
<proteinExistence type="predicted"/>
<evidence type="ECO:0000313" key="2">
    <source>
        <dbReference type="Proteomes" id="UP001055153"/>
    </source>
</evidence>
<dbReference type="EMBL" id="BPQQ01000095">
    <property type="protein sequence ID" value="GJE03887.1"/>
    <property type="molecule type" value="Genomic_DNA"/>
</dbReference>
<organism evidence="1 2">
    <name type="scientific">Methylobacterium isbiliense</name>
    <dbReference type="NCBI Taxonomy" id="315478"/>
    <lineage>
        <taxon>Bacteria</taxon>
        <taxon>Pseudomonadati</taxon>
        <taxon>Pseudomonadota</taxon>
        <taxon>Alphaproteobacteria</taxon>
        <taxon>Hyphomicrobiales</taxon>
        <taxon>Methylobacteriaceae</taxon>
        <taxon>Methylobacterium</taxon>
    </lineage>
</organism>
<sequence length="41" mass="4469">MRATSAFTASIEGVLFSPRRISTMPWTMSSSSFMPAMPSRG</sequence>
<gene>
    <name evidence="1" type="ORF">GMJLKIPL_5844</name>
</gene>
<evidence type="ECO:0000313" key="1">
    <source>
        <dbReference type="EMBL" id="GJE03887.1"/>
    </source>
</evidence>